<evidence type="ECO:0000313" key="3">
    <source>
        <dbReference type="Proteomes" id="UP000315400"/>
    </source>
</evidence>
<evidence type="ECO:0000313" key="2">
    <source>
        <dbReference type="EMBL" id="TQF01090.1"/>
    </source>
</evidence>
<dbReference type="Proteomes" id="UP000315400">
    <property type="component" value="Unassembled WGS sequence"/>
</dbReference>
<evidence type="ECO:0000256" key="1">
    <source>
        <dbReference type="SAM" id="MobiDB-lite"/>
    </source>
</evidence>
<name>A0A540VWE5_9GAMM</name>
<dbReference type="STRING" id="1260251.SPISAL_05715"/>
<comment type="caution">
    <text evidence="2">The sequence shown here is derived from an EMBL/GenBank/DDBJ whole genome shotgun (WGS) entry which is preliminary data.</text>
</comment>
<feature type="region of interest" description="Disordered" evidence="1">
    <location>
        <begin position="86"/>
        <end position="117"/>
    </location>
</feature>
<reference evidence="2 3" key="1">
    <citation type="submission" date="2019-06" db="EMBL/GenBank/DDBJ databases">
        <title>Metagenome assembled Genome of Spiribacter salinus SL48-SHIP from the microbial mat of Salt Lake 48 (Novosibirsk region, Russia).</title>
        <authorList>
            <person name="Shipova A."/>
            <person name="Rozanov A.S."/>
            <person name="Bryanskaya A.V."/>
            <person name="Peltek S.E."/>
        </authorList>
    </citation>
    <scope>NUCLEOTIDE SEQUENCE [LARGE SCALE GENOMIC DNA]</scope>
    <source>
        <strain evidence="2">SL48-SHIP-2</strain>
    </source>
</reference>
<feature type="region of interest" description="Disordered" evidence="1">
    <location>
        <begin position="1"/>
        <end position="31"/>
    </location>
</feature>
<sequence length="117" mass="13499">MAAQNHRQGETMNLTDRRGQKAPGIYMPAMPPMGLHRAISRWLRARRRNTRGQDLRGLDERLLKDIGVPARRRADLTERQLSAFYEQPLGRAQGSYRMGEPAEQHATRARPPRDTRQ</sequence>
<evidence type="ECO:0008006" key="4">
    <source>
        <dbReference type="Google" id="ProtNLM"/>
    </source>
</evidence>
<accession>A0A540VWE5</accession>
<feature type="compositionally biased region" description="Basic and acidic residues" evidence="1">
    <location>
        <begin position="100"/>
        <end position="117"/>
    </location>
</feature>
<dbReference type="EMBL" id="VIFK01000001">
    <property type="protein sequence ID" value="TQF01090.1"/>
    <property type="molecule type" value="Genomic_DNA"/>
</dbReference>
<proteinExistence type="predicted"/>
<gene>
    <name evidence="2" type="ORF">FKY71_00485</name>
</gene>
<organism evidence="2 3">
    <name type="scientific">Spiribacter salinus</name>
    <dbReference type="NCBI Taxonomy" id="1335746"/>
    <lineage>
        <taxon>Bacteria</taxon>
        <taxon>Pseudomonadati</taxon>
        <taxon>Pseudomonadota</taxon>
        <taxon>Gammaproteobacteria</taxon>
        <taxon>Chromatiales</taxon>
        <taxon>Ectothiorhodospiraceae</taxon>
        <taxon>Spiribacter</taxon>
    </lineage>
</organism>
<protein>
    <recommendedName>
        <fullName evidence="4">DUF1127 domain-containing protein</fullName>
    </recommendedName>
</protein>
<dbReference type="AlphaFoldDB" id="A0A540VWE5"/>